<feature type="compositionally biased region" description="Polar residues" evidence="7">
    <location>
        <begin position="956"/>
        <end position="970"/>
    </location>
</feature>
<feature type="compositionally biased region" description="Low complexity" evidence="7">
    <location>
        <begin position="1115"/>
        <end position="1128"/>
    </location>
</feature>
<feature type="compositionally biased region" description="Low complexity" evidence="7">
    <location>
        <begin position="58"/>
        <end position="72"/>
    </location>
</feature>
<evidence type="ECO:0000313" key="9">
    <source>
        <dbReference type="EMBL" id="VDK49301.1"/>
    </source>
</evidence>
<keyword evidence="3" id="KW-0863">Zinc-finger</keyword>
<feature type="region of interest" description="Disordered" evidence="7">
    <location>
        <begin position="231"/>
        <end position="292"/>
    </location>
</feature>
<organism evidence="11">
    <name type="scientific">Anisakis simplex</name>
    <name type="common">Herring worm</name>
    <dbReference type="NCBI Taxonomy" id="6269"/>
    <lineage>
        <taxon>Eukaryota</taxon>
        <taxon>Metazoa</taxon>
        <taxon>Ecdysozoa</taxon>
        <taxon>Nematoda</taxon>
        <taxon>Chromadorea</taxon>
        <taxon>Rhabditida</taxon>
        <taxon>Spirurina</taxon>
        <taxon>Ascaridomorpha</taxon>
        <taxon>Ascaridoidea</taxon>
        <taxon>Anisakidae</taxon>
        <taxon>Anisakis</taxon>
        <taxon>Anisakis simplex complex</taxon>
    </lineage>
</organism>
<feature type="compositionally biased region" description="Polar residues" evidence="7">
    <location>
        <begin position="1129"/>
        <end position="1140"/>
    </location>
</feature>
<keyword evidence="2" id="KW-0479">Metal-binding</keyword>
<feature type="region of interest" description="Disordered" evidence="7">
    <location>
        <begin position="696"/>
        <end position="729"/>
    </location>
</feature>
<keyword evidence="10" id="KW-1185">Reference proteome</keyword>
<feature type="region of interest" description="Disordered" evidence="7">
    <location>
        <begin position="1115"/>
        <end position="1154"/>
    </location>
</feature>
<feature type="region of interest" description="Disordered" evidence="7">
    <location>
        <begin position="631"/>
        <end position="666"/>
    </location>
</feature>
<dbReference type="Proteomes" id="UP000267096">
    <property type="component" value="Unassembled WGS sequence"/>
</dbReference>
<feature type="compositionally biased region" description="Low complexity" evidence="7">
    <location>
        <begin position="826"/>
        <end position="840"/>
    </location>
</feature>
<evidence type="ECO:0000256" key="6">
    <source>
        <dbReference type="ARBA" id="ARBA00023163"/>
    </source>
</evidence>
<feature type="compositionally biased region" description="Low complexity" evidence="7">
    <location>
        <begin position="1487"/>
        <end position="1502"/>
    </location>
</feature>
<feature type="compositionally biased region" description="Low complexity" evidence="7">
    <location>
        <begin position="971"/>
        <end position="985"/>
    </location>
</feature>
<dbReference type="WBParaSite" id="ASIM_0001383001-mRNA-1">
    <property type="protein sequence ID" value="ASIM_0001383001-mRNA-1"/>
    <property type="gene ID" value="ASIM_0001383001"/>
</dbReference>
<evidence type="ECO:0000256" key="7">
    <source>
        <dbReference type="SAM" id="MobiDB-lite"/>
    </source>
</evidence>
<feature type="compositionally biased region" description="Polar residues" evidence="7">
    <location>
        <begin position="936"/>
        <end position="948"/>
    </location>
</feature>
<accession>A0A158PP73</accession>
<feature type="domain" description="Polycomb protein VEFS-Box" evidence="8">
    <location>
        <begin position="1297"/>
        <end position="1406"/>
    </location>
</feature>
<name>A0A158PP73_ANISI</name>
<evidence type="ECO:0000259" key="8">
    <source>
        <dbReference type="Pfam" id="PF09733"/>
    </source>
</evidence>
<dbReference type="Pfam" id="PF09733">
    <property type="entry name" value="VEFS-Box"/>
    <property type="match status" value="1"/>
</dbReference>
<dbReference type="OrthoDB" id="166746at2759"/>
<feature type="compositionally biased region" description="Polar residues" evidence="7">
    <location>
        <begin position="104"/>
        <end position="113"/>
    </location>
</feature>
<feature type="compositionally biased region" description="Polar residues" evidence="7">
    <location>
        <begin position="815"/>
        <end position="825"/>
    </location>
</feature>
<comment type="similarity">
    <text evidence="1">Belongs to the VEFS (VRN2-EMF2-FIS2-SU(Z)12) family.</text>
</comment>
<keyword evidence="5" id="KW-0805">Transcription regulation</keyword>
<evidence type="ECO:0000256" key="4">
    <source>
        <dbReference type="ARBA" id="ARBA00022833"/>
    </source>
</evidence>
<keyword evidence="4" id="KW-0862">Zinc</keyword>
<dbReference type="GO" id="GO:0008270">
    <property type="term" value="F:zinc ion binding"/>
    <property type="evidence" value="ECO:0007669"/>
    <property type="project" value="UniProtKB-KW"/>
</dbReference>
<feature type="compositionally biased region" description="Basic and acidic residues" evidence="7">
    <location>
        <begin position="165"/>
        <end position="183"/>
    </location>
</feature>
<keyword evidence="6" id="KW-0804">Transcription</keyword>
<feature type="region of interest" description="Disordered" evidence="7">
    <location>
        <begin position="815"/>
        <end position="849"/>
    </location>
</feature>
<evidence type="ECO:0000256" key="3">
    <source>
        <dbReference type="ARBA" id="ARBA00022771"/>
    </source>
</evidence>
<feature type="compositionally biased region" description="Acidic residues" evidence="7">
    <location>
        <begin position="637"/>
        <end position="661"/>
    </location>
</feature>
<evidence type="ECO:0000256" key="2">
    <source>
        <dbReference type="ARBA" id="ARBA00022723"/>
    </source>
</evidence>
<evidence type="ECO:0000256" key="1">
    <source>
        <dbReference type="ARBA" id="ARBA00007416"/>
    </source>
</evidence>
<feature type="region of interest" description="Disordered" evidence="7">
    <location>
        <begin position="143"/>
        <end position="183"/>
    </location>
</feature>
<feature type="compositionally biased region" description="Low complexity" evidence="7">
    <location>
        <begin position="705"/>
        <end position="726"/>
    </location>
</feature>
<feature type="region of interest" description="Disordered" evidence="7">
    <location>
        <begin position="360"/>
        <end position="387"/>
    </location>
</feature>
<feature type="compositionally biased region" description="Acidic residues" evidence="7">
    <location>
        <begin position="155"/>
        <end position="164"/>
    </location>
</feature>
<feature type="compositionally biased region" description="Basic residues" evidence="7">
    <location>
        <begin position="257"/>
        <end position="267"/>
    </location>
</feature>
<gene>
    <name evidence="9" type="ORF">ASIM_LOCUS13258</name>
</gene>
<dbReference type="CDD" id="cd21521">
    <property type="entry name" value="VEFS-box"/>
    <property type="match status" value="1"/>
</dbReference>
<dbReference type="EMBL" id="UYRR01031348">
    <property type="protein sequence ID" value="VDK49301.1"/>
    <property type="molecule type" value="Genomic_DNA"/>
</dbReference>
<feature type="region of interest" description="Disordered" evidence="7">
    <location>
        <begin position="524"/>
        <end position="556"/>
    </location>
</feature>
<sequence length="1587" mass="176338">MMYPRTYKACERAIMLSREEKFTDNAAVTTCPGGDSNDFEAFRSSTRNQSFARKRFSSSRSRYPPSSNSTYRTRGRDGSLVVLKKARYSPEIPIRKRKRRAAATNSPNSQQFITDEEHHQKDLDESSDEDSLALTRRRMAFTDESILNQTAGESSAEDSNEEMESEKSEDLSNEPQKYEETDYERQFKRAIRLYRYMALPDGSNYQRPVYRPFLKRNLSYMRRSAISSTLQSVVNGNGGDATSRSTSEDGRGENVVFRKKASSSSHHRSVDGGGASSSIRSRLKTTATASHLRSIEQKRANIKSVLSSLHKKVVVDSRNVATSSYGSSSASPSKKEDCHKNEMVMMKRCSSSSNAVAASTASSPVKGDQLNTTPPIKAASSTSMKQQQTCSDPTTIAHDTFDFEKQFNNSSKHANCSHSNTSLLRFVDVRNNDLPGTRHAMITVYLCSEVDGKFDEIIRVPSATVQMPVNNRSTPVNIDLPHGLGCPLDFTGKERNDYVIIRVTFSDEEDARVFGGRTLRGVPSRQASKAEVKTTRRSSAAAESAQSKKRNSGSEESTSAVYGARCICSLGNTKHSSGIIYGDGSINLVPEAMLGITENWRRDGSLAKKIVDLGKKVHESPFVHMSIMQDCGAETSSSEEDDDDDDEEDDETKTYSSDDESTSCITANATTSKQIALDKSKSRSYLQKLRRFGNGSVGAGGGHLSSSDNNSTTSNNHNHAHNNNDSSYRDLFTPHPSVKNALSAAANGGQDTTFDDYMRARSKHEMSLQFPKQICYRFVMMYNDQPNTTFPENKLRFVPDDPPYLNAFVNNSSEDNSCSNATVADNINSNSNSSNSNNSSMQTDKTYSSSKNIISSDRQLCRRANASAAATTTQPVQLASFVLPLKEVSSSDYLNRHEREKSINAAKSSVKATVTSNPVVLLTPLTPPLNLSSPTGKTLNSIHSSPDSHTVKTRRNTPTAWGSSPLQRCTSNSNIHYNSSNDNNNLHQTTAATKLPVNIHTKSTVTSSAANRTAYSGQQSKHNQSYPHNYNHNHQTVLLNAVDHLHQQPSTNLSHVGEKVKLDIPRRDSPLPDVIDAYAEHFERCSTVSGAAAGVGYERVTGTCNDSDMIIANTTTTTTSSTPNNDNTQSAANSVTTTMQRQEKQQLRDGGFSERISSDGQGVITRLLSPSNKCLFCLGTFPDMFALLMHLRTSYPRLDIVYRGDIRLSAAANSSAPVYIDVFLREHFDGSFEGNLLRQYVGCCRNRIIPQRCQPTDRLTYIVYKTEARFIRHMPKDLSIFFTQSDREKRALRGNNAAYFGFRSRHPLMSSSQVQAKQLDQEWMRQMINRQIEDFVDLSRPEKEFMKLWNLFILNPNNRPFGWCHMYRTCRLFLDEHRDELLKKGLRGAWMYHLAAFNETDALDTEETYDLTQRLNADYDPTRDKCHIVSRRTAARAATVCDGADPSPSVSSSCSSMPSTNQQLLAAAAMKRKPPAWQRAPIPGPKSSILRSASATSRLSSAGGQSSDNEEIFKKFHDETSMGRDERRCSSCSTDDVTNRYNPVVRRNREGDLAKFVQKTMRIGPDQSMLAASSKWLLASEEDILTS</sequence>
<feature type="compositionally biased region" description="Polar residues" evidence="7">
    <location>
        <begin position="276"/>
        <end position="291"/>
    </location>
</feature>
<dbReference type="InterPro" id="IPR019135">
    <property type="entry name" value="Polycomb_protein_VEFS-Box"/>
</dbReference>
<feature type="region of interest" description="Disordered" evidence="7">
    <location>
        <begin position="1476"/>
        <end position="1510"/>
    </location>
</feature>
<feature type="compositionally biased region" description="Polar residues" evidence="7">
    <location>
        <begin position="369"/>
        <end position="387"/>
    </location>
</feature>
<reference evidence="11" key="1">
    <citation type="submission" date="2016-04" db="UniProtKB">
        <authorList>
            <consortium name="WormBaseParasite"/>
        </authorList>
    </citation>
    <scope>IDENTIFICATION</scope>
</reference>
<protein>
    <submittedName>
        <fullName evidence="11">VEFS-Box domain-containing protein</fullName>
    </submittedName>
</protein>
<feature type="compositionally biased region" description="Polar residues" evidence="7">
    <location>
        <begin position="231"/>
        <end position="245"/>
    </location>
</feature>
<reference evidence="9 10" key="2">
    <citation type="submission" date="2018-11" db="EMBL/GenBank/DDBJ databases">
        <authorList>
            <consortium name="Pathogen Informatics"/>
        </authorList>
    </citation>
    <scope>NUCLEOTIDE SEQUENCE [LARGE SCALE GENOMIC DNA]</scope>
</reference>
<feature type="region of interest" description="Disordered" evidence="7">
    <location>
        <begin position="50"/>
        <end position="131"/>
    </location>
</feature>
<evidence type="ECO:0000256" key="5">
    <source>
        <dbReference type="ARBA" id="ARBA00023015"/>
    </source>
</evidence>
<proteinExistence type="inferred from homology"/>
<feature type="compositionally biased region" description="Basic and acidic residues" evidence="7">
    <location>
        <begin position="115"/>
        <end position="124"/>
    </location>
</feature>
<evidence type="ECO:0000313" key="10">
    <source>
        <dbReference type="Proteomes" id="UP000267096"/>
    </source>
</evidence>
<evidence type="ECO:0000313" key="11">
    <source>
        <dbReference type="WBParaSite" id="ASIM_0001383001-mRNA-1"/>
    </source>
</evidence>
<feature type="region of interest" description="Disordered" evidence="7">
    <location>
        <begin position="1004"/>
        <end position="1026"/>
    </location>
</feature>
<feature type="region of interest" description="Disordered" evidence="7">
    <location>
        <begin position="932"/>
        <end position="987"/>
    </location>
</feature>